<proteinExistence type="predicted"/>
<evidence type="ECO:0000313" key="3">
    <source>
        <dbReference type="Proteomes" id="UP000239757"/>
    </source>
</evidence>
<dbReference type="AlphaFoldDB" id="A0A2P5WZT6"/>
<feature type="region of interest" description="Disordered" evidence="1">
    <location>
        <begin position="1"/>
        <end position="21"/>
    </location>
</feature>
<dbReference type="EMBL" id="KZ666016">
    <property type="protein sequence ID" value="PPR96589.1"/>
    <property type="molecule type" value="Genomic_DNA"/>
</dbReference>
<evidence type="ECO:0000256" key="1">
    <source>
        <dbReference type="SAM" id="MobiDB-lite"/>
    </source>
</evidence>
<name>A0A2P5WZT6_GOSBA</name>
<accession>A0A2P5WZT6</accession>
<gene>
    <name evidence="2" type="ORF">GOBAR_AA24068</name>
</gene>
<organism evidence="2 3">
    <name type="scientific">Gossypium barbadense</name>
    <name type="common">Sea Island cotton</name>
    <name type="synonym">Hibiscus barbadensis</name>
    <dbReference type="NCBI Taxonomy" id="3634"/>
    <lineage>
        <taxon>Eukaryota</taxon>
        <taxon>Viridiplantae</taxon>
        <taxon>Streptophyta</taxon>
        <taxon>Embryophyta</taxon>
        <taxon>Tracheophyta</taxon>
        <taxon>Spermatophyta</taxon>
        <taxon>Magnoliopsida</taxon>
        <taxon>eudicotyledons</taxon>
        <taxon>Gunneridae</taxon>
        <taxon>Pentapetalae</taxon>
        <taxon>rosids</taxon>
        <taxon>malvids</taxon>
        <taxon>Malvales</taxon>
        <taxon>Malvaceae</taxon>
        <taxon>Malvoideae</taxon>
        <taxon>Gossypium</taxon>
    </lineage>
</organism>
<reference evidence="2 3" key="1">
    <citation type="submission" date="2015-01" db="EMBL/GenBank/DDBJ databases">
        <title>Genome of allotetraploid Gossypium barbadense reveals genomic plasticity and fiber elongation in cotton evolution.</title>
        <authorList>
            <person name="Chen X."/>
            <person name="Liu X."/>
            <person name="Zhao B."/>
            <person name="Zheng H."/>
            <person name="Hu Y."/>
            <person name="Lu G."/>
            <person name="Yang C."/>
            <person name="Chen J."/>
            <person name="Shan C."/>
            <person name="Zhang L."/>
            <person name="Zhou Y."/>
            <person name="Wang L."/>
            <person name="Guo W."/>
            <person name="Bai Y."/>
            <person name="Ruan J."/>
            <person name="Shangguan X."/>
            <person name="Mao Y."/>
            <person name="Jiang J."/>
            <person name="Zhu Y."/>
            <person name="Lei J."/>
            <person name="Kang H."/>
            <person name="Chen S."/>
            <person name="He X."/>
            <person name="Wang R."/>
            <person name="Wang Y."/>
            <person name="Chen J."/>
            <person name="Wang L."/>
            <person name="Yu S."/>
            <person name="Wang B."/>
            <person name="Wei J."/>
            <person name="Song S."/>
            <person name="Lu X."/>
            <person name="Gao Z."/>
            <person name="Gu W."/>
            <person name="Deng X."/>
            <person name="Ma D."/>
            <person name="Wang S."/>
            <person name="Liang W."/>
            <person name="Fang L."/>
            <person name="Cai C."/>
            <person name="Zhu X."/>
            <person name="Zhou B."/>
            <person name="Zhang Y."/>
            <person name="Chen Z."/>
            <person name="Xu S."/>
            <person name="Zhu R."/>
            <person name="Wang S."/>
            <person name="Zhang T."/>
            <person name="Zhao G."/>
        </authorList>
    </citation>
    <scope>NUCLEOTIDE SEQUENCE [LARGE SCALE GENOMIC DNA]</scope>
    <source>
        <strain evidence="3">cv. Xinhai21</strain>
        <tissue evidence="2">Leaf</tissue>
    </source>
</reference>
<evidence type="ECO:0000313" key="2">
    <source>
        <dbReference type="EMBL" id="PPR96589.1"/>
    </source>
</evidence>
<dbReference type="Proteomes" id="UP000239757">
    <property type="component" value="Unassembled WGS sequence"/>
</dbReference>
<protein>
    <submittedName>
        <fullName evidence="2">Uncharacterized protein</fullName>
    </submittedName>
</protein>
<sequence>MVATSWESEEDWAESSERVEGAMKVTWPKRRPSTSAGEVERRWIMEERAGPDIASLQMDELSFNLSN</sequence>